<evidence type="ECO:0000256" key="1">
    <source>
        <dbReference type="SAM" id="Phobius"/>
    </source>
</evidence>
<name>A0A7K0FJG4_9SPHI</name>
<keyword evidence="1" id="KW-1133">Transmembrane helix</keyword>
<evidence type="ECO:0000313" key="2">
    <source>
        <dbReference type="EMBL" id="MRX46048.1"/>
    </source>
</evidence>
<accession>A0A7K0FJG4</accession>
<sequence>MKNQDIKHVEDILNALDVVEKQEAPLTLQYRLANYSFHQHSHSTAVIWKYALASFIVIFLTLNIIAVKIYKQRQEAQSTYKAIIDDYGIGQNMLEKTEIYE</sequence>
<gene>
    <name evidence="2" type="ORF">GJJ64_02500</name>
</gene>
<organism evidence="2 3">
    <name type="scientific">Pedobacter puniceum</name>
    <dbReference type="NCBI Taxonomy" id="2666136"/>
    <lineage>
        <taxon>Bacteria</taxon>
        <taxon>Pseudomonadati</taxon>
        <taxon>Bacteroidota</taxon>
        <taxon>Sphingobacteriia</taxon>
        <taxon>Sphingobacteriales</taxon>
        <taxon>Sphingobacteriaceae</taxon>
        <taxon>Pedobacter</taxon>
    </lineage>
</organism>
<protein>
    <submittedName>
        <fullName evidence="2">Uncharacterized protein</fullName>
    </submittedName>
</protein>
<keyword evidence="1" id="KW-0812">Transmembrane</keyword>
<reference evidence="2 3" key="1">
    <citation type="submission" date="2019-11" db="EMBL/GenBank/DDBJ databases">
        <authorList>
            <person name="Cheng Q."/>
            <person name="Yang Z."/>
        </authorList>
    </citation>
    <scope>NUCLEOTIDE SEQUENCE [LARGE SCALE GENOMIC DNA]</scope>
    <source>
        <strain evidence="2 3">HX-22-1</strain>
    </source>
</reference>
<keyword evidence="1" id="KW-0472">Membrane</keyword>
<keyword evidence="3" id="KW-1185">Reference proteome</keyword>
<evidence type="ECO:0000313" key="3">
    <source>
        <dbReference type="Proteomes" id="UP000462931"/>
    </source>
</evidence>
<proteinExistence type="predicted"/>
<dbReference type="Proteomes" id="UP000462931">
    <property type="component" value="Unassembled WGS sequence"/>
</dbReference>
<dbReference type="AlphaFoldDB" id="A0A7K0FJG4"/>
<dbReference type="EMBL" id="WKJI01000001">
    <property type="protein sequence ID" value="MRX46048.1"/>
    <property type="molecule type" value="Genomic_DNA"/>
</dbReference>
<feature type="transmembrane region" description="Helical" evidence="1">
    <location>
        <begin position="47"/>
        <end position="67"/>
    </location>
</feature>
<dbReference type="RefSeq" id="WP_154286179.1">
    <property type="nucleotide sequence ID" value="NZ_WKJI01000001.1"/>
</dbReference>
<comment type="caution">
    <text evidence="2">The sequence shown here is derived from an EMBL/GenBank/DDBJ whole genome shotgun (WGS) entry which is preliminary data.</text>
</comment>